<evidence type="ECO:0000313" key="3">
    <source>
        <dbReference type="Proteomes" id="UP001482620"/>
    </source>
</evidence>
<feature type="compositionally biased region" description="Polar residues" evidence="1">
    <location>
        <begin position="82"/>
        <end position="95"/>
    </location>
</feature>
<organism evidence="2 3">
    <name type="scientific">Ilyodon furcidens</name>
    <name type="common">goldbreast splitfin</name>
    <dbReference type="NCBI Taxonomy" id="33524"/>
    <lineage>
        <taxon>Eukaryota</taxon>
        <taxon>Metazoa</taxon>
        <taxon>Chordata</taxon>
        <taxon>Craniata</taxon>
        <taxon>Vertebrata</taxon>
        <taxon>Euteleostomi</taxon>
        <taxon>Actinopterygii</taxon>
        <taxon>Neopterygii</taxon>
        <taxon>Teleostei</taxon>
        <taxon>Neoteleostei</taxon>
        <taxon>Acanthomorphata</taxon>
        <taxon>Ovalentaria</taxon>
        <taxon>Atherinomorphae</taxon>
        <taxon>Cyprinodontiformes</taxon>
        <taxon>Goodeidae</taxon>
        <taxon>Ilyodon</taxon>
    </lineage>
</organism>
<dbReference type="Proteomes" id="UP001482620">
    <property type="component" value="Unassembled WGS sequence"/>
</dbReference>
<accession>A0ABV0V6T5</accession>
<comment type="caution">
    <text evidence="2">The sequence shown here is derived from an EMBL/GenBank/DDBJ whole genome shotgun (WGS) entry which is preliminary data.</text>
</comment>
<dbReference type="EMBL" id="JAHRIQ010095097">
    <property type="protein sequence ID" value="MEQ2252477.1"/>
    <property type="molecule type" value="Genomic_DNA"/>
</dbReference>
<gene>
    <name evidence="2" type="ORF">ILYODFUR_022108</name>
</gene>
<reference evidence="2 3" key="1">
    <citation type="submission" date="2021-06" db="EMBL/GenBank/DDBJ databases">
        <authorList>
            <person name="Palmer J.M."/>
        </authorList>
    </citation>
    <scope>NUCLEOTIDE SEQUENCE [LARGE SCALE GENOMIC DNA]</scope>
    <source>
        <strain evidence="3">if_2019</strain>
        <tissue evidence="2">Muscle</tissue>
    </source>
</reference>
<protein>
    <submittedName>
        <fullName evidence="2">Uncharacterized protein</fullName>
    </submittedName>
</protein>
<keyword evidence="3" id="KW-1185">Reference proteome</keyword>
<sequence length="153" mass="16519">MMEDQIIVAVRGKPELYDSTNYFYRDKYRKDLAWLCLGTNILYLGDVDIKNRLFFIYSPKTDGQAFSSGDTAPVVGVPEADSSPNARTADLQTGSWIDGSTAEIDRPPDAAPGVGGGDLQTVPVPEESGEPDSRLSTAFEAVQGASILTKLDL</sequence>
<evidence type="ECO:0000256" key="1">
    <source>
        <dbReference type="SAM" id="MobiDB-lite"/>
    </source>
</evidence>
<feature type="region of interest" description="Disordered" evidence="1">
    <location>
        <begin position="64"/>
        <end position="134"/>
    </location>
</feature>
<name>A0ABV0V6T5_9TELE</name>
<evidence type="ECO:0000313" key="2">
    <source>
        <dbReference type="EMBL" id="MEQ2252477.1"/>
    </source>
</evidence>
<proteinExistence type="predicted"/>